<sequence>MKAVVEFIIEKITNLNSLYLNIGYLFTLFLTKHLITSVVFPSLLYIILGYSSGAIIILSILNLLGFVKINNTEITDLKGILSYSLCYGLSLLTSIIALHKLTLPTFAFIKGTSIIFTCIINYQAYNLIQNRRSHLFVVIIMLMLILMYVTDPKCTPIGYISGLCHAYLVSEGKHIYNRKINHSIFNIPSLIFYSSTIIIIPIILFAHSNGDSAVVIFFLRHNFISASTLYLYIFLSIVGILLNFMNLIPKERQSFDNSNYLKNIVGLISIFGGMIFTKDYIFDFFNFISLSLGFLCLSLLNLEVSKYYGNDHIQLLPHAYNERNQNSLE</sequence>
<name>A0A0N4ZYP5_PARTI</name>
<keyword evidence="2" id="KW-1185">Reference proteome</keyword>
<feature type="transmembrane region" description="Helical" evidence="1">
    <location>
        <begin position="134"/>
        <end position="150"/>
    </location>
</feature>
<proteinExistence type="predicted"/>
<evidence type="ECO:0000313" key="2">
    <source>
        <dbReference type="Proteomes" id="UP000038045"/>
    </source>
</evidence>
<protein>
    <submittedName>
        <fullName evidence="3">7TM_GPCR_Srx domain-containing protein</fullName>
    </submittedName>
</protein>
<feature type="transmembrane region" description="Helical" evidence="1">
    <location>
        <begin position="260"/>
        <end position="278"/>
    </location>
</feature>
<reference evidence="3" key="1">
    <citation type="submission" date="2017-02" db="UniProtKB">
        <authorList>
            <consortium name="WormBaseParasite"/>
        </authorList>
    </citation>
    <scope>IDENTIFICATION</scope>
</reference>
<feature type="transmembrane region" description="Helical" evidence="1">
    <location>
        <begin position="227"/>
        <end position="248"/>
    </location>
</feature>
<feature type="transmembrane region" description="Helical" evidence="1">
    <location>
        <begin position="43"/>
        <end position="67"/>
    </location>
</feature>
<feature type="transmembrane region" description="Helical" evidence="1">
    <location>
        <begin position="284"/>
        <end position="302"/>
    </location>
</feature>
<feature type="transmembrane region" description="Helical" evidence="1">
    <location>
        <begin position="105"/>
        <end position="122"/>
    </location>
</feature>
<keyword evidence="1" id="KW-0812">Transmembrane</keyword>
<keyword evidence="1" id="KW-0472">Membrane</keyword>
<feature type="transmembrane region" description="Helical" evidence="1">
    <location>
        <begin position="79"/>
        <end position="99"/>
    </location>
</feature>
<evidence type="ECO:0000256" key="1">
    <source>
        <dbReference type="SAM" id="Phobius"/>
    </source>
</evidence>
<dbReference type="Proteomes" id="UP000038045">
    <property type="component" value="Unplaced"/>
</dbReference>
<organism evidence="2 3">
    <name type="scientific">Parastrongyloides trichosuri</name>
    <name type="common">Possum-specific nematode worm</name>
    <dbReference type="NCBI Taxonomy" id="131310"/>
    <lineage>
        <taxon>Eukaryota</taxon>
        <taxon>Metazoa</taxon>
        <taxon>Ecdysozoa</taxon>
        <taxon>Nematoda</taxon>
        <taxon>Chromadorea</taxon>
        <taxon>Rhabditida</taxon>
        <taxon>Tylenchina</taxon>
        <taxon>Panagrolaimomorpha</taxon>
        <taxon>Strongyloidoidea</taxon>
        <taxon>Strongyloididae</taxon>
        <taxon>Parastrongyloides</taxon>
    </lineage>
</organism>
<dbReference type="AlphaFoldDB" id="A0A0N4ZYP5"/>
<feature type="transmembrane region" description="Helical" evidence="1">
    <location>
        <begin position="12"/>
        <end position="31"/>
    </location>
</feature>
<keyword evidence="1" id="KW-1133">Transmembrane helix</keyword>
<evidence type="ECO:0000313" key="3">
    <source>
        <dbReference type="WBParaSite" id="PTRK_0001391200.1"/>
    </source>
</evidence>
<dbReference type="WBParaSite" id="PTRK_0001391200.1">
    <property type="protein sequence ID" value="PTRK_0001391200.1"/>
    <property type="gene ID" value="PTRK_0001391200"/>
</dbReference>
<accession>A0A0N4ZYP5</accession>
<feature type="transmembrane region" description="Helical" evidence="1">
    <location>
        <begin position="184"/>
        <end position="207"/>
    </location>
</feature>
<feature type="transmembrane region" description="Helical" evidence="1">
    <location>
        <begin position="156"/>
        <end position="172"/>
    </location>
</feature>